<dbReference type="AlphaFoldDB" id="A0A0P0WI43"/>
<reference evidence="1 2" key="2">
    <citation type="journal article" date="2013" name="Plant Cell Physiol.">
        <title>Rice Annotation Project Database (RAP-DB): an integrative and interactive database for rice genomics.</title>
        <authorList>
            <person name="Sakai H."/>
            <person name="Lee S.S."/>
            <person name="Tanaka T."/>
            <person name="Numa H."/>
            <person name="Kim J."/>
            <person name="Kawahara Y."/>
            <person name="Wakimoto H."/>
            <person name="Yang C.C."/>
            <person name="Iwamoto M."/>
            <person name="Abe T."/>
            <person name="Yamada Y."/>
            <person name="Muto A."/>
            <person name="Inokuchi H."/>
            <person name="Ikemura T."/>
            <person name="Matsumoto T."/>
            <person name="Sasaki T."/>
            <person name="Itoh T."/>
        </authorList>
    </citation>
    <scope>NUCLEOTIDE SEQUENCE [LARGE SCALE GENOMIC DNA]</scope>
    <source>
        <strain evidence="2">cv. Nipponbare</strain>
    </source>
</reference>
<name>A0A0P0WI43_ORYSJ</name>
<sequence>MLSHLAFHELGEAAQGERRAVGLAHEEPLEDHGIEVTLGSPHQETVQLDEELEVDIVRPRRGALRLLVPPAGNEVDT</sequence>
<reference evidence="2" key="1">
    <citation type="journal article" date="2005" name="Nature">
        <title>The map-based sequence of the rice genome.</title>
        <authorList>
            <consortium name="International rice genome sequencing project (IRGSP)"/>
            <person name="Matsumoto T."/>
            <person name="Wu J."/>
            <person name="Kanamori H."/>
            <person name="Katayose Y."/>
            <person name="Fujisawa M."/>
            <person name="Namiki N."/>
            <person name="Mizuno H."/>
            <person name="Yamamoto K."/>
            <person name="Antonio B.A."/>
            <person name="Baba T."/>
            <person name="Sakata K."/>
            <person name="Nagamura Y."/>
            <person name="Aoki H."/>
            <person name="Arikawa K."/>
            <person name="Arita K."/>
            <person name="Bito T."/>
            <person name="Chiden Y."/>
            <person name="Fujitsuka N."/>
            <person name="Fukunaka R."/>
            <person name="Hamada M."/>
            <person name="Harada C."/>
            <person name="Hayashi A."/>
            <person name="Hijishita S."/>
            <person name="Honda M."/>
            <person name="Hosokawa S."/>
            <person name="Ichikawa Y."/>
            <person name="Idonuma A."/>
            <person name="Iijima M."/>
            <person name="Ikeda M."/>
            <person name="Ikeno M."/>
            <person name="Ito K."/>
            <person name="Ito S."/>
            <person name="Ito T."/>
            <person name="Ito Y."/>
            <person name="Ito Y."/>
            <person name="Iwabuchi A."/>
            <person name="Kamiya K."/>
            <person name="Karasawa W."/>
            <person name="Kurita K."/>
            <person name="Katagiri S."/>
            <person name="Kikuta A."/>
            <person name="Kobayashi H."/>
            <person name="Kobayashi N."/>
            <person name="Machita K."/>
            <person name="Maehara T."/>
            <person name="Masukawa M."/>
            <person name="Mizubayashi T."/>
            <person name="Mukai Y."/>
            <person name="Nagasaki H."/>
            <person name="Nagata Y."/>
            <person name="Naito S."/>
            <person name="Nakashima M."/>
            <person name="Nakama Y."/>
            <person name="Nakamichi Y."/>
            <person name="Nakamura M."/>
            <person name="Meguro A."/>
            <person name="Negishi M."/>
            <person name="Ohta I."/>
            <person name="Ohta T."/>
            <person name="Okamoto M."/>
            <person name="Ono N."/>
            <person name="Saji S."/>
            <person name="Sakaguchi M."/>
            <person name="Sakai K."/>
            <person name="Shibata M."/>
            <person name="Shimokawa T."/>
            <person name="Song J."/>
            <person name="Takazaki Y."/>
            <person name="Terasawa K."/>
            <person name="Tsugane M."/>
            <person name="Tsuji K."/>
            <person name="Ueda S."/>
            <person name="Waki K."/>
            <person name="Yamagata H."/>
            <person name="Yamamoto M."/>
            <person name="Yamamoto S."/>
            <person name="Yamane H."/>
            <person name="Yoshiki S."/>
            <person name="Yoshihara R."/>
            <person name="Yukawa K."/>
            <person name="Zhong H."/>
            <person name="Yano M."/>
            <person name="Yuan Q."/>
            <person name="Ouyang S."/>
            <person name="Liu J."/>
            <person name="Jones K.M."/>
            <person name="Gansberger K."/>
            <person name="Moffat K."/>
            <person name="Hill J."/>
            <person name="Bera J."/>
            <person name="Fadrosh D."/>
            <person name="Jin S."/>
            <person name="Johri S."/>
            <person name="Kim M."/>
            <person name="Overton L."/>
            <person name="Reardon M."/>
            <person name="Tsitrin T."/>
            <person name="Vuong H."/>
            <person name="Weaver B."/>
            <person name="Ciecko A."/>
            <person name="Tallon L."/>
            <person name="Jackson J."/>
            <person name="Pai G."/>
            <person name="Aken S.V."/>
            <person name="Utterback T."/>
            <person name="Reidmuller S."/>
            <person name="Feldblyum T."/>
            <person name="Hsiao J."/>
            <person name="Zismann V."/>
            <person name="Iobst S."/>
            <person name="de Vazeille A.R."/>
            <person name="Buell C.R."/>
            <person name="Ying K."/>
            <person name="Li Y."/>
            <person name="Lu T."/>
            <person name="Huang Y."/>
            <person name="Zhao Q."/>
            <person name="Feng Q."/>
            <person name="Zhang L."/>
            <person name="Zhu J."/>
            <person name="Weng Q."/>
            <person name="Mu J."/>
            <person name="Lu Y."/>
            <person name="Fan D."/>
            <person name="Liu Y."/>
            <person name="Guan J."/>
            <person name="Zhang Y."/>
            <person name="Yu S."/>
            <person name="Liu X."/>
            <person name="Zhang Y."/>
            <person name="Hong G."/>
            <person name="Han B."/>
            <person name="Choisne N."/>
            <person name="Demange N."/>
            <person name="Orjeda G."/>
            <person name="Samain S."/>
            <person name="Cattolico L."/>
            <person name="Pelletier E."/>
            <person name="Couloux A."/>
            <person name="Segurens B."/>
            <person name="Wincker P."/>
            <person name="D'Hont A."/>
            <person name="Scarpelli C."/>
            <person name="Weissenbach J."/>
            <person name="Salanoubat M."/>
            <person name="Quetier F."/>
            <person name="Yu Y."/>
            <person name="Kim H.R."/>
            <person name="Rambo T."/>
            <person name="Currie J."/>
            <person name="Collura K."/>
            <person name="Luo M."/>
            <person name="Yang T."/>
            <person name="Ammiraju J.S.S."/>
            <person name="Engler F."/>
            <person name="Soderlund C."/>
            <person name="Wing R.A."/>
            <person name="Palmer L.E."/>
            <person name="de la Bastide M."/>
            <person name="Spiegel L."/>
            <person name="Nascimento L."/>
            <person name="Zutavern T."/>
            <person name="O'Shaughnessy A."/>
            <person name="Dike S."/>
            <person name="Dedhia N."/>
            <person name="Preston R."/>
            <person name="Balija V."/>
            <person name="McCombie W.R."/>
            <person name="Chow T."/>
            <person name="Chen H."/>
            <person name="Chung M."/>
            <person name="Chen C."/>
            <person name="Shaw J."/>
            <person name="Wu H."/>
            <person name="Hsiao K."/>
            <person name="Chao Y."/>
            <person name="Chu M."/>
            <person name="Cheng C."/>
            <person name="Hour A."/>
            <person name="Lee P."/>
            <person name="Lin S."/>
            <person name="Lin Y."/>
            <person name="Liou J."/>
            <person name="Liu S."/>
            <person name="Hsing Y."/>
            <person name="Raghuvanshi S."/>
            <person name="Mohanty A."/>
            <person name="Bharti A.K."/>
            <person name="Gaur A."/>
            <person name="Gupta V."/>
            <person name="Kumar D."/>
            <person name="Ravi V."/>
            <person name="Vij S."/>
            <person name="Kapur A."/>
            <person name="Khurana P."/>
            <person name="Khurana P."/>
            <person name="Khurana J.P."/>
            <person name="Tyagi A.K."/>
            <person name="Gaikwad K."/>
            <person name="Singh A."/>
            <person name="Dalal V."/>
            <person name="Srivastava S."/>
            <person name="Dixit A."/>
            <person name="Pal A.K."/>
            <person name="Ghazi I.A."/>
            <person name="Yadav M."/>
            <person name="Pandit A."/>
            <person name="Bhargava A."/>
            <person name="Sureshbabu K."/>
            <person name="Batra K."/>
            <person name="Sharma T.R."/>
            <person name="Mohapatra T."/>
            <person name="Singh N.K."/>
            <person name="Messing J."/>
            <person name="Nelson A.B."/>
            <person name="Fuks G."/>
            <person name="Kavchok S."/>
            <person name="Keizer G."/>
            <person name="Linton E."/>
            <person name="Llaca V."/>
            <person name="Song R."/>
            <person name="Tanyolac B."/>
            <person name="Young S."/>
            <person name="Ho-Il K."/>
            <person name="Hahn J.H."/>
            <person name="Sangsakoo G."/>
            <person name="Vanavichit A."/>
            <person name="de Mattos Luiz.A.T."/>
            <person name="Zimmer P.D."/>
            <person name="Malone G."/>
            <person name="Dellagostin O."/>
            <person name="de Oliveira A.C."/>
            <person name="Bevan M."/>
            <person name="Bancroft I."/>
            <person name="Minx P."/>
            <person name="Cordum H."/>
            <person name="Wilson R."/>
            <person name="Cheng Z."/>
            <person name="Jin W."/>
            <person name="Jiang J."/>
            <person name="Leong S.A."/>
            <person name="Iwama H."/>
            <person name="Gojobori T."/>
            <person name="Itoh T."/>
            <person name="Niimura Y."/>
            <person name="Fujii Y."/>
            <person name="Habara T."/>
            <person name="Sakai H."/>
            <person name="Sato Y."/>
            <person name="Wilson G."/>
            <person name="Kumar K."/>
            <person name="McCouch S."/>
            <person name="Juretic N."/>
            <person name="Hoen D."/>
            <person name="Wright S."/>
            <person name="Bruskiewich R."/>
            <person name="Bureau T."/>
            <person name="Miyao A."/>
            <person name="Hirochika H."/>
            <person name="Nishikawa T."/>
            <person name="Kadowaki K."/>
            <person name="Sugiura M."/>
            <person name="Burr B."/>
            <person name="Sasaki T."/>
        </authorList>
    </citation>
    <scope>NUCLEOTIDE SEQUENCE [LARGE SCALE GENOMIC DNA]</scope>
    <source>
        <strain evidence="2">cv. Nipponbare</strain>
    </source>
</reference>
<dbReference type="PaxDb" id="39947-A0A0P0WI43"/>
<protein>
    <submittedName>
        <fullName evidence="1">Os05g0155050 protein</fullName>
    </submittedName>
</protein>
<dbReference type="InParanoid" id="A0A0P0WI43"/>
<accession>A0A0P0WI43</accession>
<dbReference type="Gramene" id="Os05t0155050-00">
    <property type="protein sequence ID" value="Os05t0155050-00"/>
    <property type="gene ID" value="Os05g0155050"/>
</dbReference>
<evidence type="ECO:0000313" key="1">
    <source>
        <dbReference type="EMBL" id="BAS92351.1"/>
    </source>
</evidence>
<dbReference type="eggNOG" id="ENOG502R5FC">
    <property type="taxonomic scope" value="Eukaryota"/>
</dbReference>
<feature type="non-terminal residue" evidence="1">
    <location>
        <position position="1"/>
    </location>
</feature>
<evidence type="ECO:0000313" key="2">
    <source>
        <dbReference type="Proteomes" id="UP000059680"/>
    </source>
</evidence>
<reference evidence="1 2" key="3">
    <citation type="journal article" date="2013" name="Rice">
        <title>Improvement of the Oryza sativa Nipponbare reference genome using next generation sequence and optical map data.</title>
        <authorList>
            <person name="Kawahara Y."/>
            <person name="de la Bastide M."/>
            <person name="Hamilton J.P."/>
            <person name="Kanamori H."/>
            <person name="McCombie W.R."/>
            <person name="Ouyang S."/>
            <person name="Schwartz D.C."/>
            <person name="Tanaka T."/>
            <person name="Wu J."/>
            <person name="Zhou S."/>
            <person name="Childs K.L."/>
            <person name="Davidson R.M."/>
            <person name="Lin H."/>
            <person name="Quesada-Ocampo L."/>
            <person name="Vaillancourt B."/>
            <person name="Sakai H."/>
            <person name="Lee S.S."/>
            <person name="Kim J."/>
            <person name="Numa H."/>
            <person name="Itoh T."/>
            <person name="Buell C.R."/>
            <person name="Matsumoto T."/>
        </authorList>
    </citation>
    <scope>NUCLEOTIDE SEQUENCE [LARGE SCALE GENOMIC DNA]</scope>
    <source>
        <strain evidence="2">cv. Nipponbare</strain>
    </source>
</reference>
<organism evidence="1 2">
    <name type="scientific">Oryza sativa subsp. japonica</name>
    <name type="common">Rice</name>
    <dbReference type="NCBI Taxonomy" id="39947"/>
    <lineage>
        <taxon>Eukaryota</taxon>
        <taxon>Viridiplantae</taxon>
        <taxon>Streptophyta</taxon>
        <taxon>Embryophyta</taxon>
        <taxon>Tracheophyta</taxon>
        <taxon>Spermatophyta</taxon>
        <taxon>Magnoliopsida</taxon>
        <taxon>Liliopsida</taxon>
        <taxon>Poales</taxon>
        <taxon>Poaceae</taxon>
        <taxon>BOP clade</taxon>
        <taxon>Oryzoideae</taxon>
        <taxon>Oryzeae</taxon>
        <taxon>Oryzinae</taxon>
        <taxon>Oryza</taxon>
        <taxon>Oryza sativa</taxon>
    </lineage>
</organism>
<dbReference type="EMBL" id="AP014961">
    <property type="protein sequence ID" value="BAS92351.1"/>
    <property type="molecule type" value="Genomic_DNA"/>
</dbReference>
<proteinExistence type="predicted"/>
<keyword evidence="2" id="KW-1185">Reference proteome</keyword>
<dbReference type="Proteomes" id="UP000059680">
    <property type="component" value="Chromosome 5"/>
</dbReference>
<gene>
    <name evidence="1" type="ordered locus">Os05g0155050</name>
    <name evidence="1" type="ORF">OSNPB_050155050</name>
</gene>